<name>A0ABP8FYW4_9SPHI</name>
<dbReference type="EMBL" id="BAABFT010000002">
    <property type="protein sequence ID" value="GAA4313548.1"/>
    <property type="molecule type" value="Genomic_DNA"/>
</dbReference>
<dbReference type="PROSITE" id="PS51257">
    <property type="entry name" value="PROKAR_LIPOPROTEIN"/>
    <property type="match status" value="1"/>
</dbReference>
<evidence type="ECO:0000313" key="3">
    <source>
        <dbReference type="Proteomes" id="UP001500582"/>
    </source>
</evidence>
<organism evidence="2 3">
    <name type="scientific">Mucilaginibacter gynuensis</name>
    <dbReference type="NCBI Taxonomy" id="1302236"/>
    <lineage>
        <taxon>Bacteria</taxon>
        <taxon>Pseudomonadati</taxon>
        <taxon>Bacteroidota</taxon>
        <taxon>Sphingobacteriia</taxon>
        <taxon>Sphingobacteriales</taxon>
        <taxon>Sphingobacteriaceae</taxon>
        <taxon>Mucilaginibacter</taxon>
    </lineage>
</organism>
<feature type="signal peptide" evidence="1">
    <location>
        <begin position="1"/>
        <end position="21"/>
    </location>
</feature>
<sequence>MKPYLKSFIILLLAVSSVIVSSCKKDNDPPNEDPPPGEEPVEVKDSLITVKTNVSDVDTLLSIYKHDKSGLEFYFYGRRNSEGEIVTLAAASITKNAANDTILNVIYDAQQRPKILYFTIKGIVRAVNDYNYVTIDYMPDHLLVHLNYLNWTSGHISLINNIKIRKDGDAYTLYGLGGSKPINTETPGYSETHIIANAISVTKGLKAIIAASFTSEGFMTGTTTGNPELKKFASFWTGAFVAYNSGAKTSEIAKQFDGYPCRPTLEKFVITPIHQVIALTGEEVSQFEIVTIGPNDAGTYNFQFDGVWQHPLFGIQNNVGEYITPGPVRGNIYIVVIVQSLADGSVLPWKYYSRGVIKVTQKNVRVICSPKDMNSPIRLLEGQIPASDLTSVPGRLAMTATYFVTK</sequence>
<evidence type="ECO:0000313" key="2">
    <source>
        <dbReference type="EMBL" id="GAA4313548.1"/>
    </source>
</evidence>
<protein>
    <recommendedName>
        <fullName evidence="4">Major fimbrial subunit protein N-terminal domain-containing protein</fullName>
    </recommendedName>
</protein>
<dbReference type="Proteomes" id="UP001500582">
    <property type="component" value="Unassembled WGS sequence"/>
</dbReference>
<evidence type="ECO:0000256" key="1">
    <source>
        <dbReference type="SAM" id="SignalP"/>
    </source>
</evidence>
<evidence type="ECO:0008006" key="4">
    <source>
        <dbReference type="Google" id="ProtNLM"/>
    </source>
</evidence>
<gene>
    <name evidence="2" type="ORF">GCM10023149_09360</name>
</gene>
<accession>A0ABP8FYW4</accession>
<comment type="caution">
    <text evidence="2">The sequence shown here is derived from an EMBL/GenBank/DDBJ whole genome shotgun (WGS) entry which is preliminary data.</text>
</comment>
<feature type="chain" id="PRO_5046257053" description="Major fimbrial subunit protein N-terminal domain-containing protein" evidence="1">
    <location>
        <begin position="22"/>
        <end position="406"/>
    </location>
</feature>
<keyword evidence="3" id="KW-1185">Reference proteome</keyword>
<reference evidence="3" key="1">
    <citation type="journal article" date="2019" name="Int. J. Syst. Evol. Microbiol.">
        <title>The Global Catalogue of Microorganisms (GCM) 10K type strain sequencing project: providing services to taxonomists for standard genome sequencing and annotation.</title>
        <authorList>
            <consortium name="The Broad Institute Genomics Platform"/>
            <consortium name="The Broad Institute Genome Sequencing Center for Infectious Disease"/>
            <person name="Wu L."/>
            <person name="Ma J."/>
        </authorList>
    </citation>
    <scope>NUCLEOTIDE SEQUENCE [LARGE SCALE GENOMIC DNA]</scope>
    <source>
        <strain evidence="3">JCM 17705</strain>
    </source>
</reference>
<proteinExistence type="predicted"/>
<keyword evidence="1" id="KW-0732">Signal</keyword>